<dbReference type="AlphaFoldDB" id="J9H301"/>
<accession>J9H301</accession>
<reference evidence="1" key="1">
    <citation type="journal article" date="2012" name="PLoS ONE">
        <title>Gene sets for utilization of primary and secondary nutrition supplies in the distal gut of endangered iberian lynx.</title>
        <authorList>
            <person name="Alcaide M."/>
            <person name="Messina E."/>
            <person name="Richter M."/>
            <person name="Bargiela R."/>
            <person name="Peplies J."/>
            <person name="Huws S.A."/>
            <person name="Newbold C.J."/>
            <person name="Golyshin P.N."/>
            <person name="Simon M.A."/>
            <person name="Lopez G."/>
            <person name="Yakimov M.M."/>
            <person name="Ferrer M."/>
        </authorList>
    </citation>
    <scope>NUCLEOTIDE SEQUENCE</scope>
</reference>
<comment type="caution">
    <text evidence="1">The sequence shown here is derived from an EMBL/GenBank/DDBJ whole genome shotgun (WGS) entry which is preliminary data.</text>
</comment>
<sequence length="89" mass="9761">MRPSSSFFQLLLFEPALRWLFPAKAITFLLVVHSSGVSFMEECFARSKGVAILTASFITTDSGFCYNSSWISAAKGSAVVIWDTDSLLS</sequence>
<gene>
    <name evidence="1" type="ORF">EVA_03928</name>
</gene>
<organism evidence="1">
    <name type="scientific">gut metagenome</name>
    <dbReference type="NCBI Taxonomy" id="749906"/>
    <lineage>
        <taxon>unclassified sequences</taxon>
        <taxon>metagenomes</taxon>
        <taxon>organismal metagenomes</taxon>
    </lineage>
</organism>
<evidence type="ECO:0000313" key="1">
    <source>
        <dbReference type="EMBL" id="EJX07960.1"/>
    </source>
</evidence>
<proteinExistence type="predicted"/>
<name>J9H301_9ZZZZ</name>
<protein>
    <submittedName>
        <fullName evidence="1">Uncharacterized protein</fullName>
    </submittedName>
</protein>
<dbReference type="EMBL" id="AMCI01000745">
    <property type="protein sequence ID" value="EJX07960.1"/>
    <property type="molecule type" value="Genomic_DNA"/>
</dbReference>